<feature type="region of interest" description="Disordered" evidence="1">
    <location>
        <begin position="140"/>
        <end position="176"/>
    </location>
</feature>
<feature type="compositionally biased region" description="Low complexity" evidence="1">
    <location>
        <begin position="1985"/>
        <end position="1996"/>
    </location>
</feature>
<feature type="domain" description="Protein UNC80 central region" evidence="2">
    <location>
        <begin position="615"/>
        <end position="882"/>
    </location>
</feature>
<feature type="compositionally biased region" description="Polar residues" evidence="1">
    <location>
        <begin position="567"/>
        <end position="587"/>
    </location>
</feature>
<organism evidence="4">
    <name type="scientific">Tetraodon nigroviridis</name>
    <name type="common">Spotted green pufferfish</name>
    <name type="synonym">Chelonodon nigroviridis</name>
    <dbReference type="NCBI Taxonomy" id="99883"/>
    <lineage>
        <taxon>Eukaryota</taxon>
        <taxon>Metazoa</taxon>
        <taxon>Chordata</taxon>
        <taxon>Craniata</taxon>
        <taxon>Vertebrata</taxon>
        <taxon>Euteleostomi</taxon>
        <taxon>Actinopterygii</taxon>
        <taxon>Neopterygii</taxon>
        <taxon>Teleostei</taxon>
        <taxon>Neoteleostei</taxon>
        <taxon>Acanthomorphata</taxon>
        <taxon>Eupercaria</taxon>
        <taxon>Tetraodontiformes</taxon>
        <taxon>Tetradontoidea</taxon>
        <taxon>Tetraodontidae</taxon>
        <taxon>Tetraodon</taxon>
    </lineage>
</organism>
<gene>
    <name evidence="4" type="ORF">GSTENG00015863001</name>
</gene>
<dbReference type="PANTHER" id="PTHR31781">
    <property type="entry name" value="UNC80"/>
    <property type="match status" value="1"/>
</dbReference>
<feature type="compositionally biased region" description="Basic and acidic residues" evidence="1">
    <location>
        <begin position="709"/>
        <end position="719"/>
    </location>
</feature>
<protein>
    <submittedName>
        <fullName evidence="4">(spotted green pufferfish) hypothetical protein</fullName>
    </submittedName>
</protein>
<feature type="domain" description="Protein UNC80 C-terminal" evidence="3">
    <location>
        <begin position="1316"/>
        <end position="1728"/>
    </location>
</feature>
<evidence type="ECO:0000259" key="2">
    <source>
        <dbReference type="Pfam" id="PF19424"/>
    </source>
</evidence>
<evidence type="ECO:0000259" key="3">
    <source>
        <dbReference type="Pfam" id="PF20262"/>
    </source>
</evidence>
<feature type="compositionally biased region" description="Basic and acidic residues" evidence="1">
    <location>
        <begin position="461"/>
        <end position="473"/>
    </location>
</feature>
<feature type="region of interest" description="Disordered" evidence="1">
    <location>
        <begin position="450"/>
        <end position="476"/>
    </location>
</feature>
<proteinExistence type="predicted"/>
<feature type="compositionally biased region" description="Low complexity" evidence="1">
    <location>
        <begin position="140"/>
        <end position="156"/>
    </location>
</feature>
<feature type="domain" description="Protein UNC80 central region" evidence="2">
    <location>
        <begin position="430"/>
        <end position="601"/>
    </location>
</feature>
<dbReference type="EMBL" id="CAAE01014553">
    <property type="protein sequence ID" value="CAF98222.1"/>
    <property type="molecule type" value="Genomic_DNA"/>
</dbReference>
<dbReference type="InterPro" id="IPR045852">
    <property type="entry name" value="UNC80_central"/>
</dbReference>
<feature type="region of interest" description="Disordered" evidence="1">
    <location>
        <begin position="2034"/>
        <end position="2062"/>
    </location>
</feature>
<comment type="caution">
    <text evidence="4">The sequence shown here is derived from an EMBL/GenBank/DDBJ whole genome shotgun (WGS) entry which is preliminary data.</text>
</comment>
<feature type="domain" description="Protein UNC80 C-terminal" evidence="3">
    <location>
        <begin position="1051"/>
        <end position="1291"/>
    </location>
</feature>
<feature type="region of interest" description="Disordered" evidence="1">
    <location>
        <begin position="698"/>
        <end position="719"/>
    </location>
</feature>
<dbReference type="GO" id="GO:0055080">
    <property type="term" value="P:monoatomic cation homeostasis"/>
    <property type="evidence" value="ECO:0007669"/>
    <property type="project" value="TreeGrafter"/>
</dbReference>
<dbReference type="GO" id="GO:0030424">
    <property type="term" value="C:axon"/>
    <property type="evidence" value="ECO:0007669"/>
    <property type="project" value="TreeGrafter"/>
</dbReference>
<dbReference type="InterPro" id="IPR046460">
    <property type="entry name" value="UNC80_C"/>
</dbReference>
<sequence length="2084" mass="234194">MLSVVSPTSLPLPDKAGFGNNFTTGDNKSVAQNMEAVVVGCMFKSLITRCASTTHELHSPENLGLYCDIRQLVQFIKEAHGNVFRRVALSALLDSAEKITTAKKPDEKEEAKQSGGRSDEQIPGALLGRKDFWRKMFKSQSAASDTSSQSEQDTSECTTAHSGTTTDRRSRSRSRRISLRKKLKLPIGNWLKRSSLSGLTDGVEDLLDISSVDRLSFIRQSSKVKFTSAVKLSEGGAVGTEYTRDEEENFFKRLGPHGFQERLAASQEAMKNKNVVNLGAIRQGMKRFQFLLNCCEPGTIPDASILAAALDLEAPVVARASLFLECARFVHRCNRGNWPEWMKGHHVNITKRGLSRGRSPIVGNKRNQKLQWNAAKHFCQWGDAIGTRLSELCHSDSESPANILGYIFDEETKRRMRKEDEEEDYLDDKLGRHRYERKISFAGILDDEDGHDSLNSSSHTLKSDTTCDEKKGQEAQAPIRKIRIGGSRLLQIKGARSFRVKKGGSLSSIRRAGSLKSTKLSRQDSESENEEGLLSQTHSRDTVTDIGKAFFLNYDAKHNLQNSQIYSSPFSTSEPSIEPEGQSSGGTEDNYHRNMSWLHVRLLKQHVAAQTAQPQPDDSFHFASLQIMILLCNQQSFICTHIDFCHPRCYQHHSRSCARLVRAIKLVYGETVDSLREDSAISGHIIARAKKNKECSDKSCLRTPSMKRRPTDSNTEGKKDTGMLKYIRNQVMSLSPAPLSLLIKAAPILTDDMYGDIQPAAWELLLSVDEHMAAAAAALFLLCAVKVPDAVTEMMMAELHHQEACQRINSILKFYTLWRFRYEVWPRMEEGAQQIFKIPPPSINFTLPSPILGMPCVPIFDPPWVPQNTGSVQDPINEDQSTRRTQQNTHPPTTWYSRRSPCSQHASVLQCCRSCTSWKMERFEKTEWLDELMYMLRKLLLNIGDLPAQTSHILFNYLVGLIMYFVRTPCEWGMDAISATLTFLWEVVGYVEGLFFKDLKQTMKKEQCEVKLLVTASMPGTKTLVVHGQNECDIPTQLPVHEDTQFEALLKVFSRKLEEVGRVLFLISLTQHMPTVHKQSHVSLLQEDLLRLPSFPRTAIDAEFSLFNEPQGKELFGLDTLHKVLWIKLLEEMFVGMPSEYPWGDEMMLFLNVFNGALLLHPEDSSLLRQYTATAINTAIHFNHLFSLSGYQWILPTMLQVYADYESNPLLRQGIEFCCRQFYILHRKPFILQLFASVAPLLEFTTNTSTGLSKGVSAQCLFDLLVSLEGETQDALDALELVKAEKPLRSLGKKVSCLHVVNKHILHVLELCSFFADFCYGNEDLAFSISEAIKLCVTVVAYAPESFRRCRSEFRFPICFSVLLTCDSSLQMLMVLEALVPCYLQKLKSNTVTMESASAARDEIAAIAALATSLQALLYSSESLTRPMTAPQMSRCDQGHKGGTTANHAMSGGVNTRSDMQKKMGLSGWMTGLNELCLLVSRDNLHLLEEGQGMPREELDERIAREEFRRPRESLLNICTEFYKHCGPRLKILQNVAEIAHALLKLAPYDTLTMESRGLRRYIMEMLPITDWSSEAVRPALILILKRLDRMFNKIHKMPTLRRQVEWEAASSLIEGICLTLQRQPIISFLPHLRSLINVCVNLVMGVVGPSSVADGLPLLHLSPYLSPPLPFSTAVVRLVALQIQALKEDFPLSHVISPFTNQERREGMLLNLLIPFVLTVGSGSKGMTDYCLPGSDSSIYCYISCGLADSPHLEPPEIFLLLQTVINILLPPRIISTSRTKNFMLDASPAHCSTPGDTGKDLRREGLAESTSQAAYLALKVVLVCFERALGNQWYRLSLQVKEMALRKVGGLAFWDFIDFIVRTRIPIFVLLRPFIQCKLLTQPADSQEEITARHHIADQLERRFIPRPLCKSSLFAEFNNELKILKEAVHSGSDLVFLFPTPNPTAYQGKTSISTVGTSTSAYRLSLATMSRSNTGTGTVWEQDSQPSRQPSQDTLSRTDEDDEENDSMSIPSVVSEHEAFLPRVITQRRFSSHATGSVASQPESPRTTMLPQPQGSTPSWSLNHFPMLILIILVREREVAD</sequence>
<feature type="compositionally biased region" description="Basic and acidic residues" evidence="1">
    <location>
        <begin position="103"/>
        <end position="120"/>
    </location>
</feature>
<feature type="compositionally biased region" description="Polar residues" evidence="1">
    <location>
        <begin position="883"/>
        <end position="899"/>
    </location>
</feature>
<dbReference type="GO" id="GO:0034703">
    <property type="term" value="C:cation channel complex"/>
    <property type="evidence" value="ECO:0007669"/>
    <property type="project" value="TreeGrafter"/>
</dbReference>
<feature type="region of interest" description="Disordered" evidence="1">
    <location>
        <begin position="103"/>
        <end position="123"/>
    </location>
</feature>
<dbReference type="Pfam" id="PF19424">
    <property type="entry name" value="UNC80"/>
    <property type="match status" value="3"/>
</dbReference>
<feature type="region of interest" description="Disordered" evidence="1">
    <location>
        <begin position="1976"/>
        <end position="2016"/>
    </location>
</feature>
<feature type="region of interest" description="Disordered" evidence="1">
    <location>
        <begin position="511"/>
        <end position="538"/>
    </location>
</feature>
<name>Q4SMB0_TETNG</name>
<feature type="domain" description="Protein UNC80 C-terminal" evidence="3">
    <location>
        <begin position="1744"/>
        <end position="1931"/>
    </location>
</feature>
<accession>Q4SMB0</accession>
<evidence type="ECO:0000313" key="4">
    <source>
        <dbReference type="EMBL" id="CAF98222.1"/>
    </source>
</evidence>
<feature type="region of interest" description="Disordered" evidence="1">
    <location>
        <begin position="567"/>
        <end position="590"/>
    </location>
</feature>
<dbReference type="KEGG" id="tng:GSTEN00015863G001"/>
<dbReference type="PANTHER" id="PTHR31781:SF1">
    <property type="entry name" value="PROTEIN UNC-80 HOMOLOG"/>
    <property type="match status" value="1"/>
</dbReference>
<dbReference type="Pfam" id="PF20262">
    <property type="entry name" value="UNC80_C"/>
    <property type="match status" value="3"/>
</dbReference>
<dbReference type="OrthoDB" id="5584001at2759"/>
<reference evidence="4" key="2">
    <citation type="submission" date="2004-02" db="EMBL/GenBank/DDBJ databases">
        <authorList>
            <consortium name="Genoscope"/>
            <consortium name="Whitehead Institute Centre for Genome Research"/>
        </authorList>
    </citation>
    <scope>NUCLEOTIDE SEQUENCE</scope>
</reference>
<reference evidence="4" key="1">
    <citation type="journal article" date="2004" name="Nature">
        <title>Genome duplication in the teleost fish Tetraodon nigroviridis reveals the early vertebrate proto-karyotype.</title>
        <authorList>
            <person name="Jaillon O."/>
            <person name="Aury J.-M."/>
            <person name="Brunet F."/>
            <person name="Petit J.-L."/>
            <person name="Stange-Thomann N."/>
            <person name="Mauceli E."/>
            <person name="Bouneau L."/>
            <person name="Fischer C."/>
            <person name="Ozouf-Costaz C."/>
            <person name="Bernot A."/>
            <person name="Nicaud S."/>
            <person name="Jaffe D."/>
            <person name="Fisher S."/>
            <person name="Lutfalla G."/>
            <person name="Dossat C."/>
            <person name="Segurens B."/>
            <person name="Dasilva C."/>
            <person name="Salanoubat M."/>
            <person name="Levy M."/>
            <person name="Boudet N."/>
            <person name="Castellano S."/>
            <person name="Anthouard V."/>
            <person name="Jubin C."/>
            <person name="Castelli V."/>
            <person name="Katinka M."/>
            <person name="Vacherie B."/>
            <person name="Biemont C."/>
            <person name="Skalli Z."/>
            <person name="Cattolico L."/>
            <person name="Poulain J."/>
            <person name="De Berardinis V."/>
            <person name="Cruaud C."/>
            <person name="Duprat S."/>
            <person name="Brottier P."/>
            <person name="Coutanceau J.-P."/>
            <person name="Gouzy J."/>
            <person name="Parra G."/>
            <person name="Lardier G."/>
            <person name="Chapple C."/>
            <person name="McKernan K.J."/>
            <person name="McEwan P."/>
            <person name="Bosak S."/>
            <person name="Kellis M."/>
            <person name="Volff J.-N."/>
            <person name="Guigo R."/>
            <person name="Zody M.C."/>
            <person name="Mesirov J."/>
            <person name="Lindblad-Toh K."/>
            <person name="Birren B."/>
            <person name="Nusbaum C."/>
            <person name="Kahn D."/>
            <person name="Robinson-Rechavi M."/>
            <person name="Laudet V."/>
            <person name="Schachter V."/>
            <person name="Quetier F."/>
            <person name="Saurin W."/>
            <person name="Scarpelli C."/>
            <person name="Wincker P."/>
            <person name="Lander E.S."/>
            <person name="Weissenbach J."/>
            <person name="Roest Crollius H."/>
        </authorList>
    </citation>
    <scope>NUCLEOTIDE SEQUENCE [LARGE SCALE GENOMIC DNA]</scope>
</reference>
<feature type="domain" description="Protein UNC80 central region" evidence="2">
    <location>
        <begin position="271"/>
        <end position="429"/>
    </location>
</feature>
<dbReference type="GO" id="GO:0005261">
    <property type="term" value="F:monoatomic cation channel activity"/>
    <property type="evidence" value="ECO:0007669"/>
    <property type="project" value="TreeGrafter"/>
</dbReference>
<evidence type="ECO:0000256" key="1">
    <source>
        <dbReference type="SAM" id="MobiDB-lite"/>
    </source>
</evidence>
<feature type="region of interest" description="Disordered" evidence="1">
    <location>
        <begin position="874"/>
        <end position="899"/>
    </location>
</feature>